<sequence>MGKIAALAAAAAAVTATIAGATPASAGIWATYNLGAYADQQYCDSVSDGLWDPPYWYSYDCHYYASDPDNRGRGAGWYFWNRVDIR</sequence>
<dbReference type="EMBL" id="PTIX01000015">
    <property type="protein sequence ID" value="PPK65277.1"/>
    <property type="molecule type" value="Genomic_DNA"/>
</dbReference>
<accession>A0A2S6GJ82</accession>
<dbReference type="OrthoDB" id="9950302at2"/>
<name>A0A2S6GJ82_9PSEU</name>
<gene>
    <name evidence="2" type="ORF">CLV40_115124</name>
</gene>
<evidence type="ECO:0000313" key="2">
    <source>
        <dbReference type="EMBL" id="PPK65277.1"/>
    </source>
</evidence>
<evidence type="ECO:0000256" key="1">
    <source>
        <dbReference type="SAM" id="SignalP"/>
    </source>
</evidence>
<dbReference type="Proteomes" id="UP000239203">
    <property type="component" value="Unassembled WGS sequence"/>
</dbReference>
<keyword evidence="1" id="KW-0732">Signal</keyword>
<proteinExistence type="predicted"/>
<feature type="chain" id="PRO_5015416577" evidence="1">
    <location>
        <begin position="27"/>
        <end position="86"/>
    </location>
</feature>
<reference evidence="2 3" key="1">
    <citation type="submission" date="2018-02" db="EMBL/GenBank/DDBJ databases">
        <title>Genomic Encyclopedia of Archaeal and Bacterial Type Strains, Phase II (KMG-II): from individual species to whole genera.</title>
        <authorList>
            <person name="Goeker M."/>
        </authorList>
    </citation>
    <scope>NUCLEOTIDE SEQUENCE [LARGE SCALE GENOMIC DNA]</scope>
    <source>
        <strain evidence="2 3">YU 961-1</strain>
    </source>
</reference>
<protein>
    <submittedName>
        <fullName evidence="2">Uncharacterized protein</fullName>
    </submittedName>
</protein>
<dbReference type="AlphaFoldDB" id="A0A2S6GJ82"/>
<keyword evidence="3" id="KW-1185">Reference proteome</keyword>
<feature type="signal peptide" evidence="1">
    <location>
        <begin position="1"/>
        <end position="26"/>
    </location>
</feature>
<evidence type="ECO:0000313" key="3">
    <source>
        <dbReference type="Proteomes" id="UP000239203"/>
    </source>
</evidence>
<organism evidence="2 3">
    <name type="scientific">Actinokineospora auranticolor</name>
    <dbReference type="NCBI Taxonomy" id="155976"/>
    <lineage>
        <taxon>Bacteria</taxon>
        <taxon>Bacillati</taxon>
        <taxon>Actinomycetota</taxon>
        <taxon>Actinomycetes</taxon>
        <taxon>Pseudonocardiales</taxon>
        <taxon>Pseudonocardiaceae</taxon>
        <taxon>Actinokineospora</taxon>
    </lineage>
</organism>
<dbReference type="RefSeq" id="WP_104481364.1">
    <property type="nucleotide sequence ID" value="NZ_CP154825.1"/>
</dbReference>
<comment type="caution">
    <text evidence="2">The sequence shown here is derived from an EMBL/GenBank/DDBJ whole genome shotgun (WGS) entry which is preliminary data.</text>
</comment>